<organism evidence="3 4">
    <name type="scientific">Nonomuraea solani</name>
    <dbReference type="NCBI Taxonomy" id="1144553"/>
    <lineage>
        <taxon>Bacteria</taxon>
        <taxon>Bacillati</taxon>
        <taxon>Actinomycetota</taxon>
        <taxon>Actinomycetes</taxon>
        <taxon>Streptosporangiales</taxon>
        <taxon>Streptosporangiaceae</taxon>
        <taxon>Nonomuraea</taxon>
    </lineage>
</organism>
<proteinExistence type="predicted"/>
<feature type="coiled-coil region" evidence="1">
    <location>
        <begin position="471"/>
        <end position="498"/>
    </location>
</feature>
<evidence type="ECO:0000256" key="2">
    <source>
        <dbReference type="SAM" id="MobiDB-lite"/>
    </source>
</evidence>
<evidence type="ECO:0000256" key="1">
    <source>
        <dbReference type="SAM" id="Coils"/>
    </source>
</evidence>
<accession>A0A1H6F028</accession>
<feature type="region of interest" description="Disordered" evidence="2">
    <location>
        <begin position="904"/>
        <end position="927"/>
    </location>
</feature>
<sequence length="1471" mass="161663">MTYQLSRLRLANVGDRAARFTDLTLDVSSDADGSSEPVDSILWLRNGGGKSSLLSLFFALLLPLRKDFMGKSVKRYLEDYIASGDTSHTVAEWIAQSDDSLLPPPRLITGAVYEWIDRRKPVDPDRDREKLRGWYYSFFEVPGVLDLDHLPVHDETGRTRPMAEFVRLLREIAASRPQQFSFAITDQRGVWTETLIARNLDPTLFGYQKEMNHSEGGVAELFNFPSTDKFIDFLIDLTVDSAQPELVAANLRKVIDVLGRKPDLLVDRDFCAEMSGILDTLAERHHLANEADREAGEAKQAAALLAAAFQSAASAQETDREWFAGEAKRLRGEAHRLDSERGRLNDVANELLRIAATYRLAAVTKAADEAKSAATTTKNDDLAWEAVGPLAERAEAEDQARSVRRQMTEAERETAPLRRARDDAAALLKARYVALAADERTAEEQMTSAAETARSHAATEEERVRVNRELSAKAEERADNLRLQMASIEDAIETAANLGDLPDREAVPAEVLGDSRAAKNEANQLLNEVRARRAGRPALRTSLSEQRRALATERAARNSERDQLVSDHEKLSARVSMLATNARFAELMELSEDGRLDLWAEAANLRAALTHAVSTAESVIVETRVDAADDDRALDGLRTDAFLPTTRDAQRVAEAIAGEVTARPGWELLRDLVSEPARAVALRNSIVAELAAGVVVADADLGKAHLALEKQGCWSIAHVTVCSATQMQQALNAVAPEWSAVPSDPALYDPAAAEHARAERERRRHEQERRIAELHQQTQADRTLLEVLESLLRDCPTGYLHTLEIRAEECRQAIDMIDSTDATLGSQIDELEAHDLADAATEQRLSDNLNLLASRIERLTALVAKVSTLQELKRDIEQRDRDVRAYTRVADEATTLANEWRKTERAAEREAAEHRSNKERYEREGRAISMLDAGRKDVATPTDDPLSMLTSRFNDLDIQWHAVAAQSVLAERLTGLISRAERAEQALAGYPEAIRERAASLLETGDGQDPERRAIARRRSREKADQAQQGLSRAILQLEQARKEVTERTPRDRLRHAQLDVEPAGEAEARELAAIQAATATDMSGQVTALNREADDAVSAASEADTAAQVLAQRAHRLTDAAAPADVVDGVAAFDGDDARAESETRAVLGRLASTAEIVTVARIKTNEAIDAVRRLASEGRFSGIPDAIRDRFTGDDPETLGDRAAARAEEMRARRTTIDGQLADIGRDQRLVVVEIAALVQDVLANLESANRHSKLPGTLGGWADQHFLRIRFARPSSEEDLHARIDAVVDRIVVEKSKPEGFALLKRCVHEAVAPRGFTVKVLKPNSDLAVEPVDVTRLGKFSGGEKLTVCVALYCTLARLRAVNRGRGRAALGGTLVLDNPLGTASHVALLRLQREVATAHGVQLVYTTGVEDLGAVGQFPNVLRMRNAPGALRTRRYVVLEERFGSAVEGITSVRLTRDETTDGAAS</sequence>
<dbReference type="Proteomes" id="UP000236732">
    <property type="component" value="Unassembled WGS sequence"/>
</dbReference>
<evidence type="ECO:0008006" key="5">
    <source>
        <dbReference type="Google" id="ProtNLM"/>
    </source>
</evidence>
<keyword evidence="1" id="KW-0175">Coiled coil</keyword>
<evidence type="ECO:0000313" key="4">
    <source>
        <dbReference type="Proteomes" id="UP000236732"/>
    </source>
</evidence>
<dbReference type="EMBL" id="FNVT01000027">
    <property type="protein sequence ID" value="SEH02566.1"/>
    <property type="molecule type" value="Genomic_DNA"/>
</dbReference>
<evidence type="ECO:0000313" key="3">
    <source>
        <dbReference type="EMBL" id="SEH02566.1"/>
    </source>
</evidence>
<gene>
    <name evidence="3" type="ORF">SAMN05444920_127105</name>
</gene>
<name>A0A1H6F028_9ACTN</name>
<reference evidence="3 4" key="1">
    <citation type="submission" date="2016-10" db="EMBL/GenBank/DDBJ databases">
        <authorList>
            <person name="de Groot N.N."/>
        </authorList>
    </citation>
    <scope>NUCLEOTIDE SEQUENCE [LARGE SCALE GENOMIC DNA]</scope>
    <source>
        <strain evidence="3 4">CGMCC 4.7037</strain>
    </source>
</reference>
<feature type="region of interest" description="Disordered" evidence="2">
    <location>
        <begin position="1001"/>
        <end position="1032"/>
    </location>
</feature>
<dbReference type="RefSeq" id="WP_103963594.1">
    <property type="nucleotide sequence ID" value="NZ_FNVT01000027.1"/>
</dbReference>
<dbReference type="OrthoDB" id="3202351at2"/>
<feature type="compositionally biased region" description="Basic and acidic residues" evidence="2">
    <location>
        <begin position="904"/>
        <end position="926"/>
    </location>
</feature>
<keyword evidence="4" id="KW-1185">Reference proteome</keyword>
<protein>
    <recommendedName>
        <fullName evidence="5">Chromosome segregation ATPase</fullName>
    </recommendedName>
</protein>